<evidence type="ECO:0000256" key="3">
    <source>
        <dbReference type="ARBA" id="ARBA00023315"/>
    </source>
</evidence>
<keyword evidence="2 5" id="KW-0808">Transferase</keyword>
<dbReference type="Gene3D" id="3.40.630.30">
    <property type="match status" value="1"/>
</dbReference>
<dbReference type="CDD" id="cd04301">
    <property type="entry name" value="NAT_SF"/>
    <property type="match status" value="1"/>
</dbReference>
<dbReference type="InterPro" id="IPR010167">
    <property type="entry name" value="NH2A_AcTrfase"/>
</dbReference>
<protein>
    <submittedName>
        <fullName evidence="5">GNAT family N-acetyltransferase</fullName>
        <ecNumber evidence="5">2.3.1.-</ecNumber>
    </submittedName>
</protein>
<reference evidence="6" key="1">
    <citation type="journal article" date="2019" name="Int. J. Syst. Evol. Microbiol.">
        <title>The Global Catalogue of Microorganisms (GCM) 10K type strain sequencing project: providing services to taxonomists for standard genome sequencing and annotation.</title>
        <authorList>
            <consortium name="The Broad Institute Genomics Platform"/>
            <consortium name="The Broad Institute Genome Sequencing Center for Infectious Disease"/>
            <person name="Wu L."/>
            <person name="Ma J."/>
        </authorList>
    </citation>
    <scope>NUCLEOTIDE SEQUENCE [LARGE SCALE GENOMIC DNA]</scope>
    <source>
        <strain evidence="6">CGMCC 4.1467</strain>
    </source>
</reference>
<dbReference type="Pfam" id="PF00583">
    <property type="entry name" value="Acetyltransf_1"/>
    <property type="match status" value="1"/>
</dbReference>
<comment type="pathway">
    <text evidence="1">Amino-acid biosynthesis; L-arginine biosynthesis.</text>
</comment>
<dbReference type="SUPFAM" id="SSF53633">
    <property type="entry name" value="Carbamate kinase-like"/>
    <property type="match status" value="1"/>
</dbReference>
<dbReference type="PANTHER" id="PTHR30602">
    <property type="entry name" value="AMINO-ACID ACETYLTRANSFERASE"/>
    <property type="match status" value="1"/>
</dbReference>
<dbReference type="Proteomes" id="UP001596472">
    <property type="component" value="Unassembled WGS sequence"/>
</dbReference>
<gene>
    <name evidence="5" type="ORF">ACFQY0_00675</name>
</gene>
<keyword evidence="6" id="KW-1185">Reference proteome</keyword>
<evidence type="ECO:0000256" key="2">
    <source>
        <dbReference type="ARBA" id="ARBA00022679"/>
    </source>
</evidence>
<dbReference type="EMBL" id="JBHTBS010000001">
    <property type="protein sequence ID" value="MFC7335674.1"/>
    <property type="molecule type" value="Genomic_DNA"/>
</dbReference>
<dbReference type="InterPro" id="IPR016181">
    <property type="entry name" value="Acyl_CoA_acyltransferase"/>
</dbReference>
<dbReference type="RefSeq" id="WP_379708022.1">
    <property type="nucleotide sequence ID" value="NZ_JBHTBS010000001.1"/>
</dbReference>
<dbReference type="InterPro" id="IPR000182">
    <property type="entry name" value="GNAT_dom"/>
</dbReference>
<evidence type="ECO:0000256" key="1">
    <source>
        <dbReference type="ARBA" id="ARBA00004730"/>
    </source>
</evidence>
<feature type="domain" description="N-acetyltransferase" evidence="4">
    <location>
        <begin position="211"/>
        <end position="360"/>
    </location>
</feature>
<evidence type="ECO:0000313" key="5">
    <source>
        <dbReference type="EMBL" id="MFC7335674.1"/>
    </source>
</evidence>
<dbReference type="Gene3D" id="3.40.1160.10">
    <property type="entry name" value="Acetylglutamate kinase-like"/>
    <property type="match status" value="1"/>
</dbReference>
<sequence>MAAQSDVRAVLQYVPQFKGKTFVVLIEAGLLPEPAVAETLLDLATLEDVGVKLVLGVLGGDLKDLYDWTLECEIKAARLSRPLGDPQAVKEAQAILARGQTVVADASSNDPLDPQVVEFALGMGAVKLIALLEQAILIDGEPVPAVRAADAVELADSGSVTGGNLLKSAAEACRRGVPRVHVLNGRRQGVLVDELFSNEGVGTMVHADSYREIRPLREEDIPELLGMIGRSVRRTKLVPRNYEDILEKIGDYHVMAIDDNVVGCVALHEYPEDETAEVACLYVKLSHEARGYGADLVRYAEEIAVSKGIGKLFALTNRAADFFRERMAYVEKGKEILPASRRKQLEDSGRGSLVFEKVFGQDCSGG</sequence>
<dbReference type="GO" id="GO:0016746">
    <property type="term" value="F:acyltransferase activity"/>
    <property type="evidence" value="ECO:0007669"/>
    <property type="project" value="UniProtKB-KW"/>
</dbReference>
<comment type="caution">
    <text evidence="5">The sequence shown here is derived from an EMBL/GenBank/DDBJ whole genome shotgun (WGS) entry which is preliminary data.</text>
</comment>
<name>A0ABW2L318_9BACT</name>
<dbReference type="PROSITE" id="PS51186">
    <property type="entry name" value="GNAT"/>
    <property type="match status" value="1"/>
</dbReference>
<proteinExistence type="predicted"/>
<keyword evidence="3 5" id="KW-0012">Acyltransferase</keyword>
<dbReference type="PANTHER" id="PTHR30602:SF12">
    <property type="entry name" value="AMINO-ACID ACETYLTRANSFERASE NAGS1, CHLOROPLASTIC-RELATED"/>
    <property type="match status" value="1"/>
</dbReference>
<evidence type="ECO:0000259" key="4">
    <source>
        <dbReference type="PROSITE" id="PS51186"/>
    </source>
</evidence>
<organism evidence="5 6">
    <name type="scientific">Haloferula chungangensis</name>
    <dbReference type="NCBI Taxonomy" id="1048331"/>
    <lineage>
        <taxon>Bacteria</taxon>
        <taxon>Pseudomonadati</taxon>
        <taxon>Verrucomicrobiota</taxon>
        <taxon>Verrucomicrobiia</taxon>
        <taxon>Verrucomicrobiales</taxon>
        <taxon>Verrucomicrobiaceae</taxon>
        <taxon>Haloferula</taxon>
    </lineage>
</organism>
<dbReference type="InterPro" id="IPR036393">
    <property type="entry name" value="AceGlu_kinase-like_sf"/>
</dbReference>
<dbReference type="EC" id="2.3.1.-" evidence="5"/>
<dbReference type="SUPFAM" id="SSF55729">
    <property type="entry name" value="Acyl-CoA N-acyltransferases (Nat)"/>
    <property type="match status" value="1"/>
</dbReference>
<evidence type="ECO:0000313" key="6">
    <source>
        <dbReference type="Proteomes" id="UP001596472"/>
    </source>
</evidence>
<accession>A0ABW2L318</accession>
<dbReference type="PIRSF" id="PIRSF000423">
    <property type="entry name" value="ArgA"/>
    <property type="match status" value="1"/>
</dbReference>